<dbReference type="RefSeq" id="WP_166315956.1">
    <property type="nucleotide sequence ID" value="NZ_WOTH01000018.1"/>
</dbReference>
<dbReference type="EMBL" id="WOTH01000018">
    <property type="protein sequence ID" value="NHO54247.1"/>
    <property type="molecule type" value="Genomic_DNA"/>
</dbReference>
<evidence type="ECO:0000256" key="1">
    <source>
        <dbReference type="SAM" id="MobiDB-lite"/>
    </source>
</evidence>
<feature type="compositionally biased region" description="Polar residues" evidence="1">
    <location>
        <begin position="25"/>
        <end position="42"/>
    </location>
</feature>
<dbReference type="Proteomes" id="UP000597459">
    <property type="component" value="Unassembled WGS sequence"/>
</dbReference>
<feature type="region of interest" description="Disordered" evidence="1">
    <location>
        <begin position="17"/>
        <end position="59"/>
    </location>
</feature>
<evidence type="ECO:0000313" key="3">
    <source>
        <dbReference type="Proteomes" id="UP000597459"/>
    </source>
</evidence>
<accession>A0A967EHU3</accession>
<organism evidence="2 3">
    <name type="scientific">Acetobacter estunensis</name>
    <dbReference type="NCBI Taxonomy" id="104097"/>
    <lineage>
        <taxon>Bacteria</taxon>
        <taxon>Pseudomonadati</taxon>
        <taxon>Pseudomonadota</taxon>
        <taxon>Alphaproteobacteria</taxon>
        <taxon>Acetobacterales</taxon>
        <taxon>Acetobacteraceae</taxon>
        <taxon>Acetobacter</taxon>
    </lineage>
</organism>
<proteinExistence type="predicted"/>
<gene>
    <name evidence="2" type="ORF">GOB87_09810</name>
</gene>
<reference evidence="2" key="1">
    <citation type="submission" date="2019-11" db="EMBL/GenBank/DDBJ databases">
        <title>Description of new Acetobacter species.</title>
        <authorList>
            <person name="Cleenwerck I."/>
            <person name="Sombolestani A.S."/>
        </authorList>
    </citation>
    <scope>NUCLEOTIDE SEQUENCE</scope>
    <source>
        <strain evidence="2">LMG 1626</strain>
    </source>
</reference>
<sequence length="138" mass="14685">MKNSSPFAYLRKRNAKAVSKKLGASNGSGSQMSNFLHLNTPQRGAAAAEATHSDPSPGQRLFAAHQKRVAAKDYSVPPQPAHAVTPPLPATKGRLTPGQSLVSAYQRQVAAKESVNHPHAADASPSERMLGWAERRPA</sequence>
<comment type="caution">
    <text evidence="2">The sequence shown here is derived from an EMBL/GenBank/DDBJ whole genome shotgun (WGS) entry which is preliminary data.</text>
</comment>
<name>A0A967EHU3_9PROT</name>
<protein>
    <submittedName>
        <fullName evidence="2">Uncharacterized protein</fullName>
    </submittedName>
</protein>
<feature type="region of interest" description="Disordered" evidence="1">
    <location>
        <begin position="72"/>
        <end position="94"/>
    </location>
</feature>
<feature type="region of interest" description="Disordered" evidence="1">
    <location>
        <begin position="111"/>
        <end position="138"/>
    </location>
</feature>
<evidence type="ECO:0000313" key="2">
    <source>
        <dbReference type="EMBL" id="NHO54247.1"/>
    </source>
</evidence>
<keyword evidence="3" id="KW-1185">Reference proteome</keyword>
<dbReference type="AlphaFoldDB" id="A0A967EHU3"/>